<dbReference type="Gene3D" id="6.10.250.940">
    <property type="match status" value="1"/>
</dbReference>
<keyword evidence="4" id="KW-0378">Hydrolase</keyword>
<dbReference type="PANTHER" id="PTHR11802:SF123">
    <property type="entry name" value="CARBOXYPEPTIDASE"/>
    <property type="match status" value="1"/>
</dbReference>
<dbReference type="PROSITE" id="PS00131">
    <property type="entry name" value="CARBOXYPEPT_SER_SER"/>
    <property type="match status" value="1"/>
</dbReference>
<dbReference type="SUPFAM" id="SSF53474">
    <property type="entry name" value="alpha/beta-Hydrolases"/>
    <property type="match status" value="1"/>
</dbReference>
<reference evidence="5" key="2">
    <citation type="submission" date="2021-03" db="UniProtKB">
        <authorList>
            <consortium name="EnsemblPlants"/>
        </authorList>
    </citation>
    <scope>IDENTIFICATION</scope>
</reference>
<evidence type="ECO:0000313" key="6">
    <source>
        <dbReference type="Proteomes" id="UP000596661"/>
    </source>
</evidence>
<protein>
    <recommendedName>
        <fullName evidence="4">Carboxypeptidase</fullName>
        <ecNumber evidence="4">3.4.16.-</ecNumber>
    </recommendedName>
</protein>
<evidence type="ECO:0000256" key="3">
    <source>
        <dbReference type="ARBA" id="ARBA00022525"/>
    </source>
</evidence>
<name>A0A803PQV5_CANSA</name>
<organism evidence="5 6">
    <name type="scientific">Cannabis sativa</name>
    <name type="common">Hemp</name>
    <name type="synonym">Marijuana</name>
    <dbReference type="NCBI Taxonomy" id="3483"/>
    <lineage>
        <taxon>Eukaryota</taxon>
        <taxon>Viridiplantae</taxon>
        <taxon>Streptophyta</taxon>
        <taxon>Embryophyta</taxon>
        <taxon>Tracheophyta</taxon>
        <taxon>Spermatophyta</taxon>
        <taxon>Magnoliopsida</taxon>
        <taxon>eudicotyledons</taxon>
        <taxon>Gunneridae</taxon>
        <taxon>Pentapetalae</taxon>
        <taxon>rosids</taxon>
        <taxon>fabids</taxon>
        <taxon>Rosales</taxon>
        <taxon>Cannabaceae</taxon>
        <taxon>Cannabis</taxon>
    </lineage>
</organism>
<dbReference type="PANTHER" id="PTHR11802">
    <property type="entry name" value="SERINE PROTEASE FAMILY S10 SERINE CARBOXYPEPTIDASE"/>
    <property type="match status" value="1"/>
</dbReference>
<dbReference type="EMBL" id="UZAU01000430">
    <property type="status" value="NOT_ANNOTATED_CDS"/>
    <property type="molecule type" value="Genomic_DNA"/>
</dbReference>
<dbReference type="EnsemblPlants" id="evm.model.05.544">
    <property type="protein sequence ID" value="cds.evm.model.05.544"/>
    <property type="gene ID" value="evm.TU.05.544"/>
</dbReference>
<proteinExistence type="inferred from homology"/>
<keyword evidence="4" id="KW-0121">Carboxypeptidase</keyword>
<dbReference type="InterPro" id="IPR001563">
    <property type="entry name" value="Peptidase_S10"/>
</dbReference>
<keyword evidence="6" id="KW-1185">Reference proteome</keyword>
<dbReference type="Gramene" id="evm.model.05.544">
    <property type="protein sequence ID" value="cds.evm.model.05.544"/>
    <property type="gene ID" value="evm.TU.05.544"/>
</dbReference>
<keyword evidence="3" id="KW-0964">Secreted</keyword>
<keyword evidence="4" id="KW-0645">Protease</keyword>
<comment type="subcellular location">
    <subcellularLocation>
        <location evidence="1">Secreted</location>
    </subcellularLocation>
</comment>
<dbReference type="GO" id="GO:0006508">
    <property type="term" value="P:proteolysis"/>
    <property type="evidence" value="ECO:0007669"/>
    <property type="project" value="UniProtKB-KW"/>
</dbReference>
<dbReference type="GO" id="GO:0005576">
    <property type="term" value="C:extracellular region"/>
    <property type="evidence" value="ECO:0007669"/>
    <property type="project" value="UniProtKB-SubCell"/>
</dbReference>
<sequence length="285" mass="32427">MNVIESSPISHNSDKIFKLPGQPDHVGFQQFSGYVKVNDKKNISLFYYFVEAETDPTSKPLVLWLNGGPGCSSLGVGAFSENGPFRPNGKVLLRNEYSWNKEANMLYLETPVGVGFSYSTDTSSYVAVDDEATARENLVFLQRWFKKFPHYKNTDLFLTGESYAGHYIPQLAKLMVQVNRKKKVFNLKGIALGNPVLEYATDFNSRAEFLWSHGLLSDTTYEMFSSVCNYSRYVSEYYRDAVSPSCLSVMTRVNAETMRYLNRRDVQKALHARLVGVRTWEVCSK</sequence>
<dbReference type="Pfam" id="PF00450">
    <property type="entry name" value="Peptidase_S10"/>
    <property type="match status" value="1"/>
</dbReference>
<dbReference type="EC" id="3.4.16.-" evidence="4"/>
<dbReference type="FunFam" id="3.40.50.1820:FF:000061">
    <property type="entry name" value="Carboxypeptidase"/>
    <property type="match status" value="1"/>
</dbReference>
<dbReference type="InterPro" id="IPR029058">
    <property type="entry name" value="AB_hydrolase_fold"/>
</dbReference>
<evidence type="ECO:0000313" key="5">
    <source>
        <dbReference type="EnsemblPlants" id="cds.evm.model.05.544"/>
    </source>
</evidence>
<dbReference type="InterPro" id="IPR018202">
    <property type="entry name" value="Ser_caboxypep_ser_AS"/>
</dbReference>
<dbReference type="OMA" id="FTITHAD"/>
<reference evidence="5" key="1">
    <citation type="submission" date="2018-11" db="EMBL/GenBank/DDBJ databases">
        <authorList>
            <person name="Grassa J C."/>
        </authorList>
    </citation>
    <scope>NUCLEOTIDE SEQUENCE [LARGE SCALE GENOMIC DNA]</scope>
</reference>
<comment type="similarity">
    <text evidence="2 4">Belongs to the peptidase S10 family.</text>
</comment>
<dbReference type="PRINTS" id="PR00724">
    <property type="entry name" value="CRBOXYPTASEC"/>
</dbReference>
<evidence type="ECO:0000256" key="2">
    <source>
        <dbReference type="ARBA" id="ARBA00009431"/>
    </source>
</evidence>
<dbReference type="GO" id="GO:0004185">
    <property type="term" value="F:serine-type carboxypeptidase activity"/>
    <property type="evidence" value="ECO:0007669"/>
    <property type="project" value="UniProtKB-UniRule"/>
</dbReference>
<accession>A0A803PQV5</accession>
<evidence type="ECO:0000256" key="4">
    <source>
        <dbReference type="RuleBase" id="RU361156"/>
    </source>
</evidence>
<evidence type="ECO:0000256" key="1">
    <source>
        <dbReference type="ARBA" id="ARBA00004613"/>
    </source>
</evidence>
<dbReference type="Gene3D" id="3.40.50.1820">
    <property type="entry name" value="alpha/beta hydrolase"/>
    <property type="match status" value="1"/>
</dbReference>
<dbReference type="Proteomes" id="UP000596661">
    <property type="component" value="Chromosome 5"/>
</dbReference>
<dbReference type="AlphaFoldDB" id="A0A803PQV5"/>
<dbReference type="GO" id="GO:0005773">
    <property type="term" value="C:vacuole"/>
    <property type="evidence" value="ECO:0007669"/>
    <property type="project" value="TreeGrafter"/>
</dbReference>